<dbReference type="CDD" id="cd02966">
    <property type="entry name" value="TlpA_like_family"/>
    <property type="match status" value="1"/>
</dbReference>
<dbReference type="Gene3D" id="3.40.30.10">
    <property type="entry name" value="Glutaredoxin"/>
    <property type="match status" value="1"/>
</dbReference>
<dbReference type="InterPro" id="IPR013766">
    <property type="entry name" value="Thioredoxin_domain"/>
</dbReference>
<dbReference type="SUPFAM" id="SSF52833">
    <property type="entry name" value="Thioredoxin-like"/>
    <property type="match status" value="1"/>
</dbReference>
<dbReference type="RefSeq" id="WP_183497338.1">
    <property type="nucleotide sequence ID" value="NZ_JACIFF010000013.1"/>
</dbReference>
<protein>
    <submittedName>
        <fullName evidence="6">Thiol-disulfide isomerase/thioredoxin</fullName>
    </submittedName>
</protein>
<sequence length="315" mass="36425">MKWTQTLALLFITIGTASSSVRGQDIGFYLHEMSTNPEVDSAFNFRIDSIWSSIDDGSIGSEDYDEVVTYLQEYYDRKSNVITADKAELYSYFILLKEKNYRSIIDRFEEKTGEYNHRAFTTISDIYRRSYLKHFDSDLTGYMNRLDSLSTVELSANFQQFIASVKDLQPGQKAPTFNVTDLEGQTYSLDSLRGKVVVLDFWATWCIPCIKEIPEIKRIYTKYIENEGFIIISISLDTDPEIWEKFVNGNGLDWPQVIESGRKEGSSRHSGTMATMYKAMGVPKYILIDKEGYVRYNSHLNNYKFVGEDIIDRYL</sequence>
<dbReference type="InterPro" id="IPR036249">
    <property type="entry name" value="Thioredoxin-like_sf"/>
</dbReference>
<dbReference type="Proteomes" id="UP000576209">
    <property type="component" value="Unassembled WGS sequence"/>
</dbReference>
<dbReference type="EMBL" id="JACIFF010000013">
    <property type="protein sequence ID" value="MBB4081112.1"/>
    <property type="molecule type" value="Genomic_DNA"/>
</dbReference>
<name>A0A840EBN6_9BACT</name>
<dbReference type="Pfam" id="PF00578">
    <property type="entry name" value="AhpC-TSA"/>
    <property type="match status" value="1"/>
</dbReference>
<comment type="subcellular location">
    <subcellularLocation>
        <location evidence="1">Cell envelope</location>
    </subcellularLocation>
</comment>
<dbReference type="AlphaFoldDB" id="A0A840EBN6"/>
<comment type="caution">
    <text evidence="6">The sequence shown here is derived from an EMBL/GenBank/DDBJ whole genome shotgun (WGS) entry which is preliminary data.</text>
</comment>
<evidence type="ECO:0000313" key="7">
    <source>
        <dbReference type="Proteomes" id="UP000576209"/>
    </source>
</evidence>
<proteinExistence type="predicted"/>
<organism evidence="6 7">
    <name type="scientific">Neolewinella aquimaris</name>
    <dbReference type="NCBI Taxonomy" id="1835722"/>
    <lineage>
        <taxon>Bacteria</taxon>
        <taxon>Pseudomonadati</taxon>
        <taxon>Bacteroidota</taxon>
        <taxon>Saprospiria</taxon>
        <taxon>Saprospirales</taxon>
        <taxon>Lewinellaceae</taxon>
        <taxon>Neolewinella</taxon>
    </lineage>
</organism>
<dbReference type="GO" id="GO:0016491">
    <property type="term" value="F:oxidoreductase activity"/>
    <property type="evidence" value="ECO:0007669"/>
    <property type="project" value="InterPro"/>
</dbReference>
<dbReference type="PANTHER" id="PTHR42852:SF6">
    <property type="entry name" value="THIOL:DISULFIDE INTERCHANGE PROTEIN DSBE"/>
    <property type="match status" value="1"/>
</dbReference>
<dbReference type="InterPro" id="IPR000866">
    <property type="entry name" value="AhpC/TSA"/>
</dbReference>
<dbReference type="GO" id="GO:0016209">
    <property type="term" value="F:antioxidant activity"/>
    <property type="evidence" value="ECO:0007669"/>
    <property type="project" value="InterPro"/>
</dbReference>
<keyword evidence="2" id="KW-0201">Cytochrome c-type biogenesis</keyword>
<keyword evidence="7" id="KW-1185">Reference proteome</keyword>
<dbReference type="PANTHER" id="PTHR42852">
    <property type="entry name" value="THIOL:DISULFIDE INTERCHANGE PROTEIN DSBE"/>
    <property type="match status" value="1"/>
</dbReference>
<keyword evidence="3" id="KW-1015">Disulfide bond</keyword>
<reference evidence="6 7" key="1">
    <citation type="submission" date="2020-08" db="EMBL/GenBank/DDBJ databases">
        <title>Genomic Encyclopedia of Type Strains, Phase IV (KMG-IV): sequencing the most valuable type-strain genomes for metagenomic binning, comparative biology and taxonomic classification.</title>
        <authorList>
            <person name="Goeker M."/>
        </authorList>
    </citation>
    <scope>NUCLEOTIDE SEQUENCE [LARGE SCALE GENOMIC DNA]</scope>
    <source>
        <strain evidence="6 7">DSM 105137</strain>
    </source>
</reference>
<dbReference type="InterPro" id="IPR050553">
    <property type="entry name" value="Thioredoxin_ResA/DsbE_sf"/>
</dbReference>
<dbReference type="GO" id="GO:0030313">
    <property type="term" value="C:cell envelope"/>
    <property type="evidence" value="ECO:0007669"/>
    <property type="project" value="UniProtKB-SubCell"/>
</dbReference>
<evidence type="ECO:0000259" key="5">
    <source>
        <dbReference type="PROSITE" id="PS51352"/>
    </source>
</evidence>
<evidence type="ECO:0000256" key="1">
    <source>
        <dbReference type="ARBA" id="ARBA00004196"/>
    </source>
</evidence>
<gene>
    <name evidence="6" type="ORF">GGR28_003759</name>
</gene>
<feature type="domain" description="Thioredoxin" evidence="5">
    <location>
        <begin position="168"/>
        <end position="315"/>
    </location>
</feature>
<evidence type="ECO:0000256" key="4">
    <source>
        <dbReference type="ARBA" id="ARBA00023284"/>
    </source>
</evidence>
<keyword evidence="6" id="KW-0413">Isomerase</keyword>
<evidence type="ECO:0000313" key="6">
    <source>
        <dbReference type="EMBL" id="MBB4081112.1"/>
    </source>
</evidence>
<evidence type="ECO:0000256" key="2">
    <source>
        <dbReference type="ARBA" id="ARBA00022748"/>
    </source>
</evidence>
<dbReference type="GO" id="GO:0016853">
    <property type="term" value="F:isomerase activity"/>
    <property type="evidence" value="ECO:0007669"/>
    <property type="project" value="UniProtKB-KW"/>
</dbReference>
<evidence type="ECO:0000256" key="3">
    <source>
        <dbReference type="ARBA" id="ARBA00023157"/>
    </source>
</evidence>
<keyword evidence="4" id="KW-0676">Redox-active center</keyword>
<accession>A0A840EBN6</accession>
<dbReference type="PROSITE" id="PS51352">
    <property type="entry name" value="THIOREDOXIN_2"/>
    <property type="match status" value="1"/>
</dbReference>
<dbReference type="GO" id="GO:0017004">
    <property type="term" value="P:cytochrome complex assembly"/>
    <property type="evidence" value="ECO:0007669"/>
    <property type="project" value="UniProtKB-KW"/>
</dbReference>